<dbReference type="Proteomes" id="UP000294558">
    <property type="component" value="Unassembled WGS sequence"/>
</dbReference>
<dbReference type="Pfam" id="PF11927">
    <property type="entry name" value="HODM_asu-like"/>
    <property type="match status" value="1"/>
</dbReference>
<dbReference type="EMBL" id="SOAU01000001">
    <property type="protein sequence ID" value="TDT15415.1"/>
    <property type="molecule type" value="Genomic_DNA"/>
</dbReference>
<evidence type="ECO:0000313" key="1">
    <source>
        <dbReference type="EMBL" id="TDT15415.1"/>
    </source>
</evidence>
<comment type="caution">
    <text evidence="1">The sequence shown here is derived from an EMBL/GenBank/DDBJ whole genome shotgun (WGS) entry which is preliminary data.</text>
</comment>
<reference evidence="1 2" key="1">
    <citation type="submission" date="2019-03" db="EMBL/GenBank/DDBJ databases">
        <title>Sequencing the genomes of 1000 actinobacteria strains.</title>
        <authorList>
            <person name="Klenk H.-P."/>
        </authorList>
    </citation>
    <scope>NUCLEOTIDE SEQUENCE [LARGE SCALE GENOMIC DNA]</scope>
    <source>
        <strain evidence="1 2">DSM 18936</strain>
    </source>
</reference>
<name>A0A4R7HWS0_9ACTN</name>
<dbReference type="OrthoDB" id="5242510at2"/>
<dbReference type="RefSeq" id="WP_133867866.1">
    <property type="nucleotide sequence ID" value="NZ_SOAU01000001.1"/>
</dbReference>
<accession>A0A4R7HWS0</accession>
<dbReference type="AlphaFoldDB" id="A0A4R7HWS0"/>
<proteinExistence type="predicted"/>
<dbReference type="InterPro" id="IPR021848">
    <property type="entry name" value="HODM_asu-like"/>
</dbReference>
<protein>
    <submittedName>
        <fullName evidence="1">Uncharacterized protein DUF3445</fullName>
    </submittedName>
</protein>
<sequence length="281" mass="31575">MATIAEPPYRPWLQRGFVVDGEFRWRLGTRPLDLDDWIEFDVDGADWVAEKADVMRHHADTAFAAIDGIEPDCQEIADALVDHLVRTAPERTDSTQLDPSLHPLDAAARLVPDDLVVMVERDGELVFGGGSVCFPNRWDLRSKLGRSMAAVHAPVAQLNEQLEQAVDSFFDRLEPDRSFWRLGWGILDTADGYAPIDGTAAPRPAHPTIDDLHVRVERETLRRFPVHRSVLFTIRTYVTPLATVLDDADDRHAIARIVDAMPDDVRDYKDLSATIRTHLVG</sequence>
<keyword evidence="2" id="KW-1185">Reference proteome</keyword>
<gene>
    <name evidence="1" type="ORF">BDK89_0985</name>
</gene>
<evidence type="ECO:0000313" key="2">
    <source>
        <dbReference type="Proteomes" id="UP000294558"/>
    </source>
</evidence>
<organism evidence="1 2">
    <name type="scientific">Ilumatobacter fluminis</name>
    <dbReference type="NCBI Taxonomy" id="467091"/>
    <lineage>
        <taxon>Bacteria</taxon>
        <taxon>Bacillati</taxon>
        <taxon>Actinomycetota</taxon>
        <taxon>Acidimicrobiia</taxon>
        <taxon>Acidimicrobiales</taxon>
        <taxon>Ilumatobacteraceae</taxon>
        <taxon>Ilumatobacter</taxon>
    </lineage>
</organism>